<dbReference type="InterPro" id="IPR039422">
    <property type="entry name" value="MarR/SlyA-like"/>
</dbReference>
<keyword evidence="5" id="KW-0804">Transcription</keyword>
<organism evidence="7 8">
    <name type="scientific">Corynebacterium tuberculostearicum</name>
    <dbReference type="NCBI Taxonomy" id="38304"/>
    <lineage>
        <taxon>Bacteria</taxon>
        <taxon>Bacillati</taxon>
        <taxon>Actinomycetota</taxon>
        <taxon>Actinomycetes</taxon>
        <taxon>Mycobacteriales</taxon>
        <taxon>Corynebacteriaceae</taxon>
        <taxon>Corynebacterium</taxon>
    </lineage>
</organism>
<evidence type="ECO:0000313" key="8">
    <source>
        <dbReference type="Proteomes" id="UP000603369"/>
    </source>
</evidence>
<comment type="caution">
    <text evidence="7">The sequence shown here is derived from an EMBL/GenBank/DDBJ whole genome shotgun (WGS) entry which is preliminary data.</text>
</comment>
<reference evidence="7 8" key="1">
    <citation type="submission" date="2020-12" db="EMBL/GenBank/DDBJ databases">
        <title>Draft genome sequence of the commensal strain Corynebacterium tuberculostearicum MFP09/CIP 102622 isolated from human skin.</title>
        <authorList>
            <person name="Boukerb A.M."/>
            <person name="Janvier X."/>
            <person name="Feuilloley M.G.J."/>
            <person name="Groboillot A."/>
        </authorList>
    </citation>
    <scope>NUCLEOTIDE SEQUENCE [LARGE SCALE GENOMIC DNA]</scope>
    <source>
        <strain evidence="7 8">CIP 102622</strain>
    </source>
</reference>
<dbReference type="GO" id="GO:0005737">
    <property type="term" value="C:cytoplasm"/>
    <property type="evidence" value="ECO:0007669"/>
    <property type="project" value="UniProtKB-SubCell"/>
</dbReference>
<proteinExistence type="predicted"/>
<protein>
    <submittedName>
        <fullName evidence="7">MarR family transcriptional regulator</fullName>
    </submittedName>
</protein>
<evidence type="ECO:0000256" key="5">
    <source>
        <dbReference type="ARBA" id="ARBA00023163"/>
    </source>
</evidence>
<dbReference type="FunFam" id="1.10.10.10:FF:000163">
    <property type="entry name" value="MarR family transcriptional regulator"/>
    <property type="match status" value="1"/>
</dbReference>
<keyword evidence="3" id="KW-0805">Transcription regulation</keyword>
<name>A0A8I1L8U3_9CORY</name>
<feature type="domain" description="HTH marR-type" evidence="6">
    <location>
        <begin position="20"/>
        <end position="151"/>
    </location>
</feature>
<keyword evidence="2" id="KW-0963">Cytoplasm</keyword>
<dbReference type="GO" id="GO:0003677">
    <property type="term" value="F:DNA binding"/>
    <property type="evidence" value="ECO:0007669"/>
    <property type="project" value="UniProtKB-KW"/>
</dbReference>
<dbReference type="InterPro" id="IPR000835">
    <property type="entry name" value="HTH_MarR-typ"/>
</dbReference>
<dbReference type="Proteomes" id="UP000603369">
    <property type="component" value="Unassembled WGS sequence"/>
</dbReference>
<evidence type="ECO:0000256" key="2">
    <source>
        <dbReference type="ARBA" id="ARBA00022490"/>
    </source>
</evidence>
<dbReference type="PROSITE" id="PS50995">
    <property type="entry name" value="HTH_MARR_2"/>
    <property type="match status" value="1"/>
</dbReference>
<dbReference type="InterPro" id="IPR055166">
    <property type="entry name" value="Transc_reg_Sar_Rot_HTH"/>
</dbReference>
<dbReference type="Gene3D" id="1.10.10.10">
    <property type="entry name" value="Winged helix-like DNA-binding domain superfamily/Winged helix DNA-binding domain"/>
    <property type="match status" value="1"/>
</dbReference>
<evidence type="ECO:0000256" key="1">
    <source>
        <dbReference type="ARBA" id="ARBA00004496"/>
    </source>
</evidence>
<keyword evidence="8" id="KW-1185">Reference proteome</keyword>
<comment type="subcellular location">
    <subcellularLocation>
        <location evidence="1">Cytoplasm</location>
    </subcellularLocation>
</comment>
<dbReference type="InterPro" id="IPR036390">
    <property type="entry name" value="WH_DNA-bd_sf"/>
</dbReference>
<dbReference type="GO" id="GO:0006950">
    <property type="term" value="P:response to stress"/>
    <property type="evidence" value="ECO:0007669"/>
    <property type="project" value="TreeGrafter"/>
</dbReference>
<evidence type="ECO:0000256" key="4">
    <source>
        <dbReference type="ARBA" id="ARBA00023125"/>
    </source>
</evidence>
<evidence type="ECO:0000256" key="3">
    <source>
        <dbReference type="ARBA" id="ARBA00023015"/>
    </source>
</evidence>
<evidence type="ECO:0000313" key="7">
    <source>
        <dbReference type="EMBL" id="MBK3427402.1"/>
    </source>
</evidence>
<dbReference type="Pfam" id="PF22381">
    <property type="entry name" value="Staph_reg_Sar_Rot"/>
    <property type="match status" value="1"/>
</dbReference>
<dbReference type="AlphaFoldDB" id="A0A8I1L8U3"/>
<keyword evidence="4" id="KW-0238">DNA-binding</keyword>
<gene>
    <name evidence="7" type="ORF">JDP02_02600</name>
</gene>
<dbReference type="SUPFAM" id="SSF46785">
    <property type="entry name" value="Winged helix' DNA-binding domain"/>
    <property type="match status" value="1"/>
</dbReference>
<dbReference type="SMART" id="SM00347">
    <property type="entry name" value="HTH_MARR"/>
    <property type="match status" value="1"/>
</dbReference>
<dbReference type="GO" id="GO:0003700">
    <property type="term" value="F:DNA-binding transcription factor activity"/>
    <property type="evidence" value="ECO:0007669"/>
    <property type="project" value="InterPro"/>
</dbReference>
<dbReference type="InterPro" id="IPR036388">
    <property type="entry name" value="WH-like_DNA-bd_sf"/>
</dbReference>
<sequence>MLTSILFAMNDAPTDRLVLDSQLCFALYRANRAVVRSYRPLLEDLGLTYPQYLVMLVLWEADEPVPLKFIDSRLGLDSGTLTPLLKRLEKQGYVERWRDPDDERRTLAALTADGASLRTRAECIPEAMAKAYKEVGLDLAEFKESLDILAGVPVDVELPWPSEDDFVG</sequence>
<dbReference type="PANTHER" id="PTHR33164">
    <property type="entry name" value="TRANSCRIPTIONAL REGULATOR, MARR FAMILY"/>
    <property type="match status" value="1"/>
</dbReference>
<dbReference type="PANTHER" id="PTHR33164:SF5">
    <property type="entry name" value="ORGANIC HYDROPEROXIDE RESISTANCE TRANSCRIPTIONAL REGULATOR"/>
    <property type="match status" value="1"/>
</dbReference>
<accession>A0A8I1L8U3</accession>
<evidence type="ECO:0000259" key="6">
    <source>
        <dbReference type="PROSITE" id="PS50995"/>
    </source>
</evidence>
<dbReference type="EMBL" id="JAEHFL010000003">
    <property type="protein sequence ID" value="MBK3427402.1"/>
    <property type="molecule type" value="Genomic_DNA"/>
</dbReference>